<protein>
    <recommendedName>
        <fullName evidence="4">Transmembrane protein</fullName>
    </recommendedName>
</protein>
<dbReference type="RefSeq" id="WP_344617475.1">
    <property type="nucleotide sequence ID" value="NZ_BAAARV010000074.1"/>
</dbReference>
<name>A0ABN3H9V8_9ACTN</name>
<reference evidence="2 3" key="1">
    <citation type="journal article" date="2019" name="Int. J. Syst. Evol. Microbiol.">
        <title>The Global Catalogue of Microorganisms (GCM) 10K type strain sequencing project: providing services to taxonomists for standard genome sequencing and annotation.</title>
        <authorList>
            <consortium name="The Broad Institute Genomics Platform"/>
            <consortium name="The Broad Institute Genome Sequencing Center for Infectious Disease"/>
            <person name="Wu L."/>
            <person name="Ma J."/>
        </authorList>
    </citation>
    <scope>NUCLEOTIDE SEQUENCE [LARGE SCALE GENOMIC DNA]</scope>
    <source>
        <strain evidence="2 3">JCM 3272</strain>
    </source>
</reference>
<dbReference type="Proteomes" id="UP001501444">
    <property type="component" value="Unassembled WGS sequence"/>
</dbReference>
<feature type="transmembrane region" description="Helical" evidence="1">
    <location>
        <begin position="111"/>
        <end position="137"/>
    </location>
</feature>
<evidence type="ECO:0000313" key="3">
    <source>
        <dbReference type="Proteomes" id="UP001501444"/>
    </source>
</evidence>
<dbReference type="EMBL" id="BAAARV010000074">
    <property type="protein sequence ID" value="GAA2373443.1"/>
    <property type="molecule type" value="Genomic_DNA"/>
</dbReference>
<organism evidence="2 3">
    <name type="scientific">Dactylosporangium salmoneum</name>
    <dbReference type="NCBI Taxonomy" id="53361"/>
    <lineage>
        <taxon>Bacteria</taxon>
        <taxon>Bacillati</taxon>
        <taxon>Actinomycetota</taxon>
        <taxon>Actinomycetes</taxon>
        <taxon>Micromonosporales</taxon>
        <taxon>Micromonosporaceae</taxon>
        <taxon>Dactylosporangium</taxon>
    </lineage>
</organism>
<gene>
    <name evidence="2" type="ORF">GCM10010170_076120</name>
</gene>
<proteinExistence type="predicted"/>
<keyword evidence="1" id="KW-1133">Transmembrane helix</keyword>
<evidence type="ECO:0000313" key="2">
    <source>
        <dbReference type="EMBL" id="GAA2373443.1"/>
    </source>
</evidence>
<comment type="caution">
    <text evidence="2">The sequence shown here is derived from an EMBL/GenBank/DDBJ whole genome shotgun (WGS) entry which is preliminary data.</text>
</comment>
<keyword evidence="1" id="KW-0472">Membrane</keyword>
<accession>A0ABN3H9V8</accession>
<sequence>MASHPPAYVPGGYSARMAARPRWQRRLMPLLLIAAALVLPVMFARQAIAAERVAVRVEFCDLSGPKATQACRGTWRLSDGRTVSGPIDSTLLRPGTEVQGWGNGERATTSLFTWLVAPILIGTALLAGLGAFVVVWLRLTWRARRAGTAPR</sequence>
<evidence type="ECO:0008006" key="4">
    <source>
        <dbReference type="Google" id="ProtNLM"/>
    </source>
</evidence>
<keyword evidence="3" id="KW-1185">Reference proteome</keyword>
<evidence type="ECO:0000256" key="1">
    <source>
        <dbReference type="SAM" id="Phobius"/>
    </source>
</evidence>
<keyword evidence="1" id="KW-0812">Transmembrane</keyword>